<dbReference type="EMBL" id="FXTP01000006">
    <property type="protein sequence ID" value="SMO63267.1"/>
    <property type="molecule type" value="Genomic_DNA"/>
</dbReference>
<dbReference type="Gene3D" id="3.30.70.1450">
    <property type="entry name" value="Regulator of K+ conductance, C-terminal domain"/>
    <property type="match status" value="2"/>
</dbReference>
<accession>A0A521CUY5</accession>
<dbReference type="InterPro" id="IPR003148">
    <property type="entry name" value="RCK_N"/>
</dbReference>
<sequence>MLKSWRNKIINAVLTVIIIVGVYSSIFQWAMPVFENHSVTFPQSVQVVIESLTTTGYGGFAPWQSDFMNYFVLLMNLTGVVLVFVAFPVFFLPYLRDAIGKTAPRAVDTKDHVIICEYSSYTNALIEELKSRDKDYIIIEQDETNALELISNGYNVMTGDPESEDTLRAACISEATAVVHSEIYKNISIVFTAKNIEPGIKVIAILRDDNMDIYYKLARTNGADITISPRQLVGKSLATQIPAVSINESVEIDSTIELVEIDIEEGSELCNKTIHEANLLNEHHINIIGAWLNGDFKSPVDVDLVLDSKTRLLVAGDVSELEQLTKKAEAQTRHFIRNEVFIFGYGRSGKAAAEFLKDKSVDVRIMDIKEKEGVDMVGDVSKPETLDQMNIEDASAIIITIKDDTAALFSTLMARNKNKKANIIVRANDVEDVQKLYQAGADYVQSLATVTGRMLASCIFEDERSLAVEKQINLVQLPAGDLVGRTLAESNVRAETGCTILGVIRDGKKITTLHPEKFEFQDGDDVILAGTDDSTQLFEKKYLN</sequence>
<dbReference type="InterPro" id="IPR050721">
    <property type="entry name" value="Trk_Ktr_HKT_K-transport"/>
</dbReference>
<dbReference type="Pfam" id="PF02080">
    <property type="entry name" value="TrkA_C"/>
    <property type="match status" value="2"/>
</dbReference>
<evidence type="ECO:0000313" key="5">
    <source>
        <dbReference type="Proteomes" id="UP000317557"/>
    </source>
</evidence>
<evidence type="ECO:0000259" key="3">
    <source>
        <dbReference type="PROSITE" id="PS51202"/>
    </source>
</evidence>
<dbReference type="PROSITE" id="PS51201">
    <property type="entry name" value="RCK_N"/>
    <property type="match status" value="2"/>
</dbReference>
<dbReference type="PANTHER" id="PTHR43833">
    <property type="entry name" value="POTASSIUM CHANNEL PROTEIN 2-RELATED-RELATED"/>
    <property type="match status" value="1"/>
</dbReference>
<dbReference type="SUPFAM" id="SSF116726">
    <property type="entry name" value="TrkA C-terminal domain-like"/>
    <property type="match status" value="2"/>
</dbReference>
<dbReference type="GO" id="GO:0008324">
    <property type="term" value="F:monoatomic cation transmembrane transporter activity"/>
    <property type="evidence" value="ECO:0007669"/>
    <property type="project" value="InterPro"/>
</dbReference>
<feature type="domain" description="RCK C-terminal" evidence="3">
    <location>
        <begin position="460"/>
        <end position="544"/>
    </location>
</feature>
<dbReference type="PROSITE" id="PS51202">
    <property type="entry name" value="RCK_C"/>
    <property type="match status" value="2"/>
</dbReference>
<dbReference type="Pfam" id="PF02254">
    <property type="entry name" value="TrkA_N"/>
    <property type="match status" value="2"/>
</dbReference>
<dbReference type="SUPFAM" id="SSF81324">
    <property type="entry name" value="Voltage-gated potassium channels"/>
    <property type="match status" value="1"/>
</dbReference>
<gene>
    <name evidence="4" type="ORF">SAMN06265219_106127</name>
</gene>
<dbReference type="PANTHER" id="PTHR43833:SF9">
    <property type="entry name" value="POTASSIUM CHANNEL PROTEIN YUGO-RELATED"/>
    <property type="match status" value="1"/>
</dbReference>
<dbReference type="InterPro" id="IPR006037">
    <property type="entry name" value="RCK_C"/>
</dbReference>
<evidence type="ECO:0000259" key="2">
    <source>
        <dbReference type="PROSITE" id="PS51201"/>
    </source>
</evidence>
<keyword evidence="1" id="KW-0812">Transmembrane</keyword>
<feature type="transmembrane region" description="Helical" evidence="1">
    <location>
        <begin position="70"/>
        <end position="95"/>
    </location>
</feature>
<feature type="domain" description="RCK N-terminal" evidence="2">
    <location>
        <begin position="337"/>
        <end position="445"/>
    </location>
</feature>
<name>A0A521CUY5_9BACT</name>
<dbReference type="RefSeq" id="WP_142454154.1">
    <property type="nucleotide sequence ID" value="NZ_FXTP01000006.1"/>
</dbReference>
<reference evidence="4 5" key="1">
    <citation type="submission" date="2017-05" db="EMBL/GenBank/DDBJ databases">
        <authorList>
            <person name="Varghese N."/>
            <person name="Submissions S."/>
        </authorList>
    </citation>
    <scope>NUCLEOTIDE SEQUENCE [LARGE SCALE GENOMIC DNA]</scope>
    <source>
        <strain evidence="4 5">DSM 21985</strain>
    </source>
</reference>
<evidence type="ECO:0000256" key="1">
    <source>
        <dbReference type="SAM" id="Phobius"/>
    </source>
</evidence>
<proteinExistence type="predicted"/>
<keyword evidence="1" id="KW-1133">Transmembrane helix</keyword>
<dbReference type="Proteomes" id="UP000317557">
    <property type="component" value="Unassembled WGS sequence"/>
</dbReference>
<keyword evidence="5" id="KW-1185">Reference proteome</keyword>
<dbReference type="OrthoDB" id="9781411at2"/>
<dbReference type="InterPro" id="IPR036721">
    <property type="entry name" value="RCK_C_sf"/>
</dbReference>
<evidence type="ECO:0000313" key="4">
    <source>
        <dbReference type="EMBL" id="SMO63267.1"/>
    </source>
</evidence>
<feature type="domain" description="RCK C-terminal" evidence="3">
    <location>
        <begin position="246"/>
        <end position="330"/>
    </location>
</feature>
<dbReference type="GO" id="GO:0006813">
    <property type="term" value="P:potassium ion transport"/>
    <property type="evidence" value="ECO:0007669"/>
    <property type="project" value="InterPro"/>
</dbReference>
<dbReference type="Gene3D" id="3.40.50.720">
    <property type="entry name" value="NAD(P)-binding Rossmann-like Domain"/>
    <property type="match status" value="2"/>
</dbReference>
<dbReference type="SUPFAM" id="SSF51735">
    <property type="entry name" value="NAD(P)-binding Rossmann-fold domains"/>
    <property type="match status" value="2"/>
</dbReference>
<keyword evidence="1" id="KW-0472">Membrane</keyword>
<dbReference type="AlphaFoldDB" id="A0A521CUY5"/>
<feature type="transmembrane region" description="Helical" evidence="1">
    <location>
        <begin position="12"/>
        <end position="31"/>
    </location>
</feature>
<feature type="domain" description="RCK N-terminal" evidence="2">
    <location>
        <begin position="110"/>
        <end position="227"/>
    </location>
</feature>
<dbReference type="Gene3D" id="1.10.287.70">
    <property type="match status" value="1"/>
</dbReference>
<organism evidence="4 5">
    <name type="scientific">Gracilimonas mengyeensis</name>
    <dbReference type="NCBI Taxonomy" id="1302730"/>
    <lineage>
        <taxon>Bacteria</taxon>
        <taxon>Pseudomonadati</taxon>
        <taxon>Balneolota</taxon>
        <taxon>Balneolia</taxon>
        <taxon>Balneolales</taxon>
        <taxon>Balneolaceae</taxon>
        <taxon>Gracilimonas</taxon>
    </lineage>
</organism>
<protein>
    <submittedName>
        <fullName evidence="4">Trk K+ transport system, NAD-binding component</fullName>
    </submittedName>
</protein>
<dbReference type="InterPro" id="IPR036291">
    <property type="entry name" value="NAD(P)-bd_dom_sf"/>
</dbReference>